<feature type="domain" description="VOC" evidence="11">
    <location>
        <begin position="4"/>
        <end position="135"/>
    </location>
</feature>
<reference evidence="14" key="2">
    <citation type="submission" date="2012-11" db="EMBL/GenBank/DDBJ databases">
        <authorList>
            <person name="Kuo A."/>
            <person name="Curtis B.A."/>
            <person name="Tanifuji G."/>
            <person name="Burki F."/>
            <person name="Gruber A."/>
            <person name="Irimia M."/>
            <person name="Maruyama S."/>
            <person name="Arias M.C."/>
            <person name="Ball S.G."/>
            <person name="Gile G.H."/>
            <person name="Hirakawa Y."/>
            <person name="Hopkins J.F."/>
            <person name="Rensing S.A."/>
            <person name="Schmutz J."/>
            <person name="Symeonidi A."/>
            <person name="Elias M."/>
            <person name="Eveleigh R.J."/>
            <person name="Herman E.K."/>
            <person name="Klute M.J."/>
            <person name="Nakayama T."/>
            <person name="Obornik M."/>
            <person name="Reyes-Prieto A."/>
            <person name="Armbrust E.V."/>
            <person name="Aves S.J."/>
            <person name="Beiko R.G."/>
            <person name="Coutinho P."/>
            <person name="Dacks J.B."/>
            <person name="Durnford D.G."/>
            <person name="Fast N.M."/>
            <person name="Green B.R."/>
            <person name="Grisdale C."/>
            <person name="Hempe F."/>
            <person name="Henrissat B."/>
            <person name="Hoppner M.P."/>
            <person name="Ishida K.-I."/>
            <person name="Kim E."/>
            <person name="Koreny L."/>
            <person name="Kroth P.G."/>
            <person name="Liu Y."/>
            <person name="Malik S.-B."/>
            <person name="Maier U.G."/>
            <person name="McRose D."/>
            <person name="Mock T."/>
            <person name="Neilson J.A."/>
            <person name="Onodera N.T."/>
            <person name="Poole A.M."/>
            <person name="Pritham E.J."/>
            <person name="Richards T.A."/>
            <person name="Rocap G."/>
            <person name="Roy S.W."/>
            <person name="Sarai C."/>
            <person name="Schaack S."/>
            <person name="Shirato S."/>
            <person name="Slamovits C.H."/>
            <person name="Spencer D.F."/>
            <person name="Suzuki S."/>
            <person name="Worden A.Z."/>
            <person name="Zauner S."/>
            <person name="Barry K."/>
            <person name="Bell C."/>
            <person name="Bharti A.K."/>
            <person name="Crow J.A."/>
            <person name="Grimwood J."/>
            <person name="Kramer R."/>
            <person name="Lindquist E."/>
            <person name="Lucas S."/>
            <person name="Salamov A."/>
            <person name="McFadden G.I."/>
            <person name="Lane C.E."/>
            <person name="Keeling P.J."/>
            <person name="Gray M.W."/>
            <person name="Grigoriev I.V."/>
            <person name="Archibald J.M."/>
        </authorList>
    </citation>
    <scope>NUCLEOTIDE SEQUENCE</scope>
    <source>
        <strain evidence="14">CCMP2712</strain>
    </source>
</reference>
<dbReference type="EMBL" id="JH993183">
    <property type="protein sequence ID" value="EKX32564.1"/>
    <property type="molecule type" value="Genomic_DNA"/>
</dbReference>
<comment type="pathway">
    <text evidence="1">Amino-acid degradation; L-phenylalanine degradation; acetoacetate and fumarate from L-phenylalanine: step 3/6.</text>
</comment>
<keyword evidence="5" id="KW-0677">Repeat</keyword>
<evidence type="ECO:0000313" key="14">
    <source>
        <dbReference type="Proteomes" id="UP000011087"/>
    </source>
</evidence>
<evidence type="ECO:0000256" key="10">
    <source>
        <dbReference type="PIRSR" id="PIRSR009283-1"/>
    </source>
</evidence>
<dbReference type="GO" id="GO:0006572">
    <property type="term" value="P:L-tyrosine catabolic process"/>
    <property type="evidence" value="ECO:0007669"/>
    <property type="project" value="UniProtKB-KW"/>
</dbReference>
<evidence type="ECO:0000256" key="8">
    <source>
        <dbReference type="ARBA" id="ARBA00023232"/>
    </source>
</evidence>
<gene>
    <name evidence="12" type="ORF">GUITHDRAFT_158976</name>
</gene>
<dbReference type="KEGG" id="gtt:GUITHDRAFT_158976"/>
<accession>L1I9H9</accession>
<feature type="binding site" evidence="10">
    <location>
        <position position="335"/>
    </location>
    <ligand>
        <name>Fe cation</name>
        <dbReference type="ChEBI" id="CHEBI:24875"/>
    </ligand>
</feature>
<organism evidence="12">
    <name type="scientific">Guillardia theta (strain CCMP2712)</name>
    <name type="common">Cryptophyte</name>
    <dbReference type="NCBI Taxonomy" id="905079"/>
    <lineage>
        <taxon>Eukaryota</taxon>
        <taxon>Cryptophyceae</taxon>
        <taxon>Pyrenomonadales</taxon>
        <taxon>Geminigeraceae</taxon>
        <taxon>Guillardia</taxon>
    </lineage>
</organism>
<dbReference type="SUPFAM" id="SSF54593">
    <property type="entry name" value="Glyoxalase/Bleomycin resistance protein/Dihydroxybiphenyl dioxygenase"/>
    <property type="match status" value="1"/>
</dbReference>
<dbReference type="PROSITE" id="PS51819">
    <property type="entry name" value="VOC"/>
    <property type="match status" value="2"/>
</dbReference>
<evidence type="ECO:0000259" key="11">
    <source>
        <dbReference type="PROSITE" id="PS51819"/>
    </source>
</evidence>
<proteinExistence type="inferred from homology"/>
<dbReference type="InterPro" id="IPR004360">
    <property type="entry name" value="Glyas_Fos-R_dOase_dom"/>
</dbReference>
<dbReference type="GO" id="GO:0046872">
    <property type="term" value="F:metal ion binding"/>
    <property type="evidence" value="ECO:0007669"/>
    <property type="project" value="UniProtKB-KW"/>
</dbReference>
<dbReference type="OrthoDB" id="414569at2759"/>
<dbReference type="Pfam" id="PF14696">
    <property type="entry name" value="Glyoxalase_5"/>
    <property type="match status" value="1"/>
</dbReference>
<dbReference type="InterPro" id="IPR029068">
    <property type="entry name" value="Glyas_Bleomycin-R_OHBP_Dase"/>
</dbReference>
<dbReference type="Pfam" id="PF00903">
    <property type="entry name" value="Glyoxalase"/>
    <property type="match status" value="1"/>
</dbReference>
<keyword evidence="6" id="KW-0828">Tyrosine catabolism</keyword>
<comment type="similarity">
    <text evidence="2 9">Belongs to the 4HPPD family.</text>
</comment>
<keyword evidence="4 10" id="KW-0479">Metal-binding</keyword>
<dbReference type="InterPro" id="IPR005956">
    <property type="entry name" value="4OHPhenylPyrv_dOase"/>
</dbReference>
<evidence type="ECO:0000256" key="2">
    <source>
        <dbReference type="ARBA" id="ARBA00005877"/>
    </source>
</evidence>
<dbReference type="eggNOG" id="KOG0638">
    <property type="taxonomic scope" value="Eukaryota"/>
</dbReference>
<feature type="domain" description="VOC" evidence="11">
    <location>
        <begin position="166"/>
        <end position="324"/>
    </location>
</feature>
<feature type="binding site" evidence="10">
    <location>
        <position position="169"/>
    </location>
    <ligand>
        <name>Fe cation</name>
        <dbReference type="ChEBI" id="CHEBI:24875"/>
    </ligand>
</feature>
<dbReference type="InterPro" id="IPR041736">
    <property type="entry name" value="4OHPhenylPyrv_dOase_N"/>
</dbReference>
<dbReference type="OMA" id="DPFPVKG"/>
<dbReference type="FunFam" id="3.10.180.10:FF:000001">
    <property type="entry name" value="4-hydroxyphenylpyruvate dioxygenase"/>
    <property type="match status" value="1"/>
</dbReference>
<reference evidence="13" key="3">
    <citation type="submission" date="2016-03" db="UniProtKB">
        <authorList>
            <consortium name="EnsemblProtists"/>
        </authorList>
    </citation>
    <scope>IDENTIFICATION</scope>
</reference>
<dbReference type="CDD" id="cd07250">
    <property type="entry name" value="HPPD_C_like"/>
    <property type="match status" value="1"/>
</dbReference>
<dbReference type="RefSeq" id="XP_005819544.1">
    <property type="nucleotide sequence ID" value="XM_005819487.1"/>
</dbReference>
<evidence type="ECO:0000313" key="13">
    <source>
        <dbReference type="EnsemblProtists" id="EKX32564"/>
    </source>
</evidence>
<dbReference type="PaxDb" id="55529-EKX32564"/>
<evidence type="ECO:0000313" key="12">
    <source>
        <dbReference type="EMBL" id="EKX32564.1"/>
    </source>
</evidence>
<reference evidence="12 14" key="1">
    <citation type="journal article" date="2012" name="Nature">
        <title>Algal genomes reveal evolutionary mosaicism and the fate of nucleomorphs.</title>
        <authorList>
            <consortium name="DOE Joint Genome Institute"/>
            <person name="Curtis B.A."/>
            <person name="Tanifuji G."/>
            <person name="Burki F."/>
            <person name="Gruber A."/>
            <person name="Irimia M."/>
            <person name="Maruyama S."/>
            <person name="Arias M.C."/>
            <person name="Ball S.G."/>
            <person name="Gile G.H."/>
            <person name="Hirakawa Y."/>
            <person name="Hopkins J.F."/>
            <person name="Kuo A."/>
            <person name="Rensing S.A."/>
            <person name="Schmutz J."/>
            <person name="Symeonidi A."/>
            <person name="Elias M."/>
            <person name="Eveleigh R.J."/>
            <person name="Herman E.K."/>
            <person name="Klute M.J."/>
            <person name="Nakayama T."/>
            <person name="Obornik M."/>
            <person name="Reyes-Prieto A."/>
            <person name="Armbrust E.V."/>
            <person name="Aves S.J."/>
            <person name="Beiko R.G."/>
            <person name="Coutinho P."/>
            <person name="Dacks J.B."/>
            <person name="Durnford D.G."/>
            <person name="Fast N.M."/>
            <person name="Green B.R."/>
            <person name="Grisdale C.J."/>
            <person name="Hempel F."/>
            <person name="Henrissat B."/>
            <person name="Hoppner M.P."/>
            <person name="Ishida K."/>
            <person name="Kim E."/>
            <person name="Koreny L."/>
            <person name="Kroth P.G."/>
            <person name="Liu Y."/>
            <person name="Malik S.B."/>
            <person name="Maier U.G."/>
            <person name="McRose D."/>
            <person name="Mock T."/>
            <person name="Neilson J.A."/>
            <person name="Onodera N.T."/>
            <person name="Poole A.M."/>
            <person name="Pritham E.J."/>
            <person name="Richards T.A."/>
            <person name="Rocap G."/>
            <person name="Roy S.W."/>
            <person name="Sarai C."/>
            <person name="Schaack S."/>
            <person name="Shirato S."/>
            <person name="Slamovits C.H."/>
            <person name="Spencer D.F."/>
            <person name="Suzuki S."/>
            <person name="Worden A.Z."/>
            <person name="Zauner S."/>
            <person name="Barry K."/>
            <person name="Bell C."/>
            <person name="Bharti A.K."/>
            <person name="Crow J.A."/>
            <person name="Grimwood J."/>
            <person name="Kramer R."/>
            <person name="Lindquist E."/>
            <person name="Lucas S."/>
            <person name="Salamov A."/>
            <person name="McFadden G.I."/>
            <person name="Lane C.E."/>
            <person name="Keeling P.J."/>
            <person name="Gray M.W."/>
            <person name="Grigoriev I.V."/>
            <person name="Archibald J.M."/>
        </authorList>
    </citation>
    <scope>NUCLEOTIDE SEQUENCE</scope>
    <source>
        <strain evidence="12 14">CCMP2712</strain>
    </source>
</reference>
<dbReference type="PIRSF" id="PIRSF009283">
    <property type="entry name" value="HPP_dOase"/>
    <property type="match status" value="1"/>
</dbReference>
<dbReference type="HOGENOM" id="CLU_034004_3_1_1"/>
<evidence type="ECO:0000256" key="3">
    <source>
        <dbReference type="ARBA" id="ARBA00013222"/>
    </source>
</evidence>
<keyword evidence="14" id="KW-1185">Reference proteome</keyword>
<dbReference type="PANTHER" id="PTHR11959">
    <property type="entry name" value="4-HYDROXYPHENYLPYRUVATE DIOXYGENASE"/>
    <property type="match status" value="1"/>
</dbReference>
<feature type="binding site" evidence="10">
    <location>
        <position position="252"/>
    </location>
    <ligand>
        <name>Fe cation</name>
        <dbReference type="ChEBI" id="CHEBI:24875"/>
    </ligand>
</feature>
<dbReference type="InterPro" id="IPR037523">
    <property type="entry name" value="VOC_core"/>
</dbReference>
<evidence type="ECO:0000256" key="9">
    <source>
        <dbReference type="PIRNR" id="PIRNR009283"/>
    </source>
</evidence>
<dbReference type="PANTHER" id="PTHR11959:SF1">
    <property type="entry name" value="4-HYDROXYPHENYLPYRUVATE DIOXYGENASE"/>
    <property type="match status" value="1"/>
</dbReference>
<dbReference type="STRING" id="905079.L1I9H9"/>
<evidence type="ECO:0000256" key="7">
    <source>
        <dbReference type="ARBA" id="ARBA00023004"/>
    </source>
</evidence>
<protein>
    <recommendedName>
        <fullName evidence="3 9">4-hydroxyphenylpyruvate dioxygenase</fullName>
    </recommendedName>
</protein>
<evidence type="ECO:0000256" key="4">
    <source>
        <dbReference type="ARBA" id="ARBA00022723"/>
    </source>
</evidence>
<dbReference type="Gene3D" id="3.10.180.10">
    <property type="entry name" value="2,3-Dihydroxybiphenyl 1,2-Dioxygenase, domain 1"/>
    <property type="match status" value="2"/>
</dbReference>
<name>L1I9H9_GUITC</name>
<dbReference type="NCBIfam" id="TIGR01263">
    <property type="entry name" value="4HPPD"/>
    <property type="match status" value="1"/>
</dbReference>
<dbReference type="CDD" id="cd08342">
    <property type="entry name" value="HPPD_N_like"/>
    <property type="match status" value="1"/>
</dbReference>
<dbReference type="GeneID" id="17289293"/>
<dbReference type="EnsemblProtists" id="EKX32564">
    <property type="protein sequence ID" value="EKX32564"/>
    <property type="gene ID" value="GUITHDRAFT_158976"/>
</dbReference>
<dbReference type="InterPro" id="IPR041735">
    <property type="entry name" value="4OHPhenylPyrv_dOase_C"/>
</dbReference>
<keyword evidence="7 10" id="KW-0408">Iron</keyword>
<dbReference type="GO" id="GO:0006559">
    <property type="term" value="P:L-phenylalanine catabolic process"/>
    <property type="evidence" value="ECO:0007669"/>
    <property type="project" value="UniProtKB-KW"/>
</dbReference>
<dbReference type="Proteomes" id="UP000011087">
    <property type="component" value="Unassembled WGS sequence"/>
</dbReference>
<dbReference type="AlphaFoldDB" id="L1I9H9"/>
<dbReference type="GO" id="GO:0003868">
    <property type="term" value="F:4-hydroxyphenylpyruvate dioxygenase activity"/>
    <property type="evidence" value="ECO:0007669"/>
    <property type="project" value="InterPro"/>
</dbReference>
<sequence>MYDGFHHVEMWVGNAKQAACYFMARFGFREVAYRGLETGSRDVATHVVEQGTIRFAFSSALTPGNEIMSQHHSRHGDGVRDVAFVVKDCRAAYEEIMRRGGRSIAEPREISDEHGSAIVATIATYGDTVHTLVEKRGYNGPFLPGFRQVSTVDPLTEFTASPKLEFIDHVVGNQPDDAMEAVCEWYSDVMGFRRFWSVDDKQVTTEYSSLRSVVMTDEEESIKMPINEPAQGLRKSQIQEFVEYYDGPGVQHIALRTFDVIHTVKTLKQRGVEFLKVPSAYYDDLERRLKEAGVTIKEDLSVIRNLNILVDFDETGYLLQIFMRPIQDRPTLFLEIIQRQKHEGFGVGNFKALFEAIEREQELRGNL</sequence>
<evidence type="ECO:0000256" key="1">
    <source>
        <dbReference type="ARBA" id="ARBA00005162"/>
    </source>
</evidence>
<keyword evidence="8" id="KW-0585">Phenylalanine catabolism</keyword>
<evidence type="ECO:0000256" key="6">
    <source>
        <dbReference type="ARBA" id="ARBA00022878"/>
    </source>
</evidence>
<comment type="cofactor">
    <cofactor evidence="10">
        <name>Fe cation</name>
        <dbReference type="ChEBI" id="CHEBI:24875"/>
    </cofactor>
    <text evidence="10">Binds 1 Fe cation per subunit.</text>
</comment>
<evidence type="ECO:0000256" key="5">
    <source>
        <dbReference type="ARBA" id="ARBA00022737"/>
    </source>
</evidence>